<dbReference type="EMBL" id="KV460950">
    <property type="protein sequence ID" value="OCA15134.1"/>
    <property type="molecule type" value="Genomic_DNA"/>
</dbReference>
<accession>A0A1B8XWW7</accession>
<reference evidence="1" key="3">
    <citation type="submission" date="2016-05" db="EMBL/GenBank/DDBJ databases">
        <title>WGS assembly of Xenopus tropicalis.</title>
        <authorList>
            <person name="Sessions A."/>
            <person name="Jenkins J."/>
            <person name="Mitros T."/>
            <person name="Lyons J.T."/>
            <person name="Dichmann D.S."/>
            <person name="Robert J."/>
            <person name="Harland R.M."/>
            <person name="Rokhsar D.S."/>
        </authorList>
    </citation>
    <scope>NUCLEOTIDE SEQUENCE</scope>
    <source>
        <strain evidence="1">Nigerian</strain>
    </source>
</reference>
<gene>
    <name evidence="1" type="ORF">XENTR_v90030460mg</name>
</gene>
<sequence length="59" mass="6633">MVEKPPTWQLSLGAAPLVIHKPLCPLYMFLCFPCKEPLGAQNKWPLPSDPDFWALSPLV</sequence>
<reference evidence="1" key="1">
    <citation type="submission" date="2009-11" db="EMBL/GenBank/DDBJ databases">
        <authorList>
            <consortium name="US DOE Joint Genome Institute (JGI-PGF)"/>
            <person name="Ottilar R."/>
            <person name="Schmutz J."/>
            <person name="Salamov A."/>
            <person name="Cheng J.F."/>
            <person name="Lucas S."/>
            <person name="Pitluck S."/>
            <person name="Gundlach H."/>
            <person name="Guo Y."/>
            <person name="Haberer G."/>
            <person name="Nasrallah J."/>
            <person name="Mayer K.F.X."/>
            <person name="van de Peer Y."/>
            <person name="Weigel D."/>
            <person name="Grigoriev I.V."/>
        </authorList>
    </citation>
    <scope>NUCLEOTIDE SEQUENCE</scope>
    <source>
        <strain evidence="1">Nigerian</strain>
    </source>
</reference>
<protein>
    <submittedName>
        <fullName evidence="1">Uncharacterized protein</fullName>
    </submittedName>
</protein>
<proteinExistence type="predicted"/>
<name>A0A1B8XWW7_XENTR</name>
<organism evidence="1">
    <name type="scientific">Xenopus tropicalis</name>
    <name type="common">Western clawed frog</name>
    <name type="synonym">Silurana tropicalis</name>
    <dbReference type="NCBI Taxonomy" id="8364"/>
    <lineage>
        <taxon>Eukaryota</taxon>
        <taxon>Metazoa</taxon>
        <taxon>Chordata</taxon>
        <taxon>Craniata</taxon>
        <taxon>Vertebrata</taxon>
        <taxon>Euteleostomi</taxon>
        <taxon>Amphibia</taxon>
        <taxon>Batrachia</taxon>
        <taxon>Anura</taxon>
        <taxon>Pipoidea</taxon>
        <taxon>Pipidae</taxon>
        <taxon>Xenopodinae</taxon>
        <taxon>Xenopus</taxon>
        <taxon>Silurana</taxon>
    </lineage>
</organism>
<dbReference type="AlphaFoldDB" id="A0A1B8XWW7"/>
<reference evidence="1" key="2">
    <citation type="journal article" date="2010" name="Science">
        <title>The genome of the Western clawed frog Xenopus tropicalis.</title>
        <authorList>
            <person name="Hellsten U."/>
            <person name="Harland R.M."/>
            <person name="Gilchrist M.J."/>
            <person name="Hendrix D."/>
            <person name="Jurka J."/>
            <person name="Kapitonov V."/>
            <person name="Ovcharenko I."/>
            <person name="Putnam N.H."/>
            <person name="Shu S."/>
            <person name="Taher L."/>
            <person name="Blitz I.L."/>
            <person name="Blumberg B."/>
            <person name="Dichmann D.S."/>
            <person name="Dubchak I."/>
            <person name="Amaya E."/>
            <person name="Detter J.C."/>
            <person name="Fletcher R."/>
            <person name="Gerhard D.S."/>
            <person name="Goodstein D."/>
            <person name="Graves T."/>
            <person name="Grigoriev I.V."/>
            <person name="Grimwood J."/>
            <person name="Kawashima T."/>
            <person name="Lindquist E."/>
            <person name="Lucas S.M."/>
            <person name="Mead P.E."/>
            <person name="Mitros T."/>
            <person name="Ogino H."/>
            <person name="Ohta Y."/>
            <person name="Poliakov A.V."/>
            <person name="Pollet N."/>
            <person name="Robert J."/>
            <person name="Salamov A."/>
            <person name="Sater A.K."/>
            <person name="Schmutz J."/>
            <person name="Terry A."/>
            <person name="Vize P.D."/>
            <person name="Warren W.C."/>
            <person name="Wells D."/>
            <person name="Wills A."/>
            <person name="Wilson R.K."/>
            <person name="Zimmerman L.B."/>
            <person name="Zorn A.M."/>
            <person name="Grainger R."/>
            <person name="Grammer T."/>
            <person name="Khokha M.K."/>
            <person name="Richardson P.M."/>
            <person name="Rokhsar D.S."/>
        </authorList>
    </citation>
    <scope>NUCLEOTIDE SEQUENCE [LARGE SCALE GENOMIC DNA]</scope>
    <source>
        <strain evidence="1">Nigerian</strain>
    </source>
</reference>
<evidence type="ECO:0000313" key="1">
    <source>
        <dbReference type="EMBL" id="OCA15134.1"/>
    </source>
</evidence>